<comment type="caution">
    <text evidence="2">The sequence shown here is derived from an EMBL/GenBank/DDBJ whole genome shotgun (WGS) entry which is preliminary data.</text>
</comment>
<name>A0ABU6KEN9_9BACI</name>
<protein>
    <submittedName>
        <fullName evidence="2">Uncharacterized protein</fullName>
    </submittedName>
</protein>
<dbReference type="RefSeq" id="WP_327607360.1">
    <property type="nucleotide sequence ID" value="NZ_JARZFX010000003.1"/>
</dbReference>
<feature type="signal peptide" evidence="1">
    <location>
        <begin position="1"/>
        <end position="18"/>
    </location>
</feature>
<feature type="chain" id="PRO_5047062729" evidence="1">
    <location>
        <begin position="19"/>
        <end position="132"/>
    </location>
</feature>
<evidence type="ECO:0000313" key="3">
    <source>
        <dbReference type="Proteomes" id="UP001335737"/>
    </source>
</evidence>
<accession>A0ABU6KEN9</accession>
<dbReference type="Proteomes" id="UP001335737">
    <property type="component" value="Unassembled WGS sequence"/>
</dbReference>
<organism evidence="2 3">
    <name type="scientific">Virgibacillus tibetensis</name>
    <dbReference type="NCBI Taxonomy" id="3042313"/>
    <lineage>
        <taxon>Bacteria</taxon>
        <taxon>Bacillati</taxon>
        <taxon>Bacillota</taxon>
        <taxon>Bacilli</taxon>
        <taxon>Bacillales</taxon>
        <taxon>Bacillaceae</taxon>
        <taxon>Virgibacillus</taxon>
    </lineage>
</organism>
<sequence length="132" mass="14462">MKLLPLFLSIFIAQPSISGFLATEFSKEKNTTSGPTVGEVLISYNEPDIIQFNDLIYYNVSNIKHVNERGYEKGKLVGEVIKQSAVSSEFTNGVAVKLPVGAKVFQTQDNAYGILIVESGGKDLIYRAEIEG</sequence>
<keyword evidence="3" id="KW-1185">Reference proteome</keyword>
<gene>
    <name evidence="2" type="ORF">QGM71_09845</name>
</gene>
<reference evidence="2 3" key="1">
    <citation type="journal article" date="2024" name="Int. J. Syst. Evol. Microbiol.">
        <title>Virgibacillus tibetensis sp. nov., isolated from salt lake on the Tibetan Plateau of China.</title>
        <authorList>
            <person name="Phurbu D."/>
            <person name="Liu Z.-X."/>
            <person name="Wang R."/>
            <person name="Zheng Y.-Y."/>
            <person name="Liu H.-C."/>
            <person name="Zhou Y.-G."/>
            <person name="Yu Y.-J."/>
            <person name="Li A.-H."/>
        </authorList>
    </citation>
    <scope>NUCLEOTIDE SEQUENCE [LARGE SCALE GENOMIC DNA]</scope>
    <source>
        <strain evidence="2 3">C22-A2</strain>
    </source>
</reference>
<evidence type="ECO:0000313" key="2">
    <source>
        <dbReference type="EMBL" id="MEC5423793.1"/>
    </source>
</evidence>
<dbReference type="EMBL" id="JARZFX010000003">
    <property type="protein sequence ID" value="MEC5423793.1"/>
    <property type="molecule type" value="Genomic_DNA"/>
</dbReference>
<evidence type="ECO:0000256" key="1">
    <source>
        <dbReference type="SAM" id="SignalP"/>
    </source>
</evidence>
<proteinExistence type="predicted"/>
<keyword evidence="1" id="KW-0732">Signal</keyword>